<name>A0ACB9E3M5_CICIN</name>
<reference evidence="2" key="1">
    <citation type="journal article" date="2022" name="Mol. Ecol. Resour.">
        <title>The genomes of chicory, endive, great burdock and yacon provide insights into Asteraceae palaeo-polyploidization history and plant inulin production.</title>
        <authorList>
            <person name="Fan W."/>
            <person name="Wang S."/>
            <person name="Wang H."/>
            <person name="Wang A."/>
            <person name="Jiang F."/>
            <person name="Liu H."/>
            <person name="Zhao H."/>
            <person name="Xu D."/>
            <person name="Zhang Y."/>
        </authorList>
    </citation>
    <scope>NUCLEOTIDE SEQUENCE [LARGE SCALE GENOMIC DNA]</scope>
    <source>
        <strain evidence="2">cv. Punajuju</strain>
    </source>
</reference>
<evidence type="ECO:0000313" key="1">
    <source>
        <dbReference type="EMBL" id="KAI3753290.1"/>
    </source>
</evidence>
<protein>
    <submittedName>
        <fullName evidence="1">Uncharacterized protein</fullName>
    </submittedName>
</protein>
<reference evidence="1 2" key="2">
    <citation type="journal article" date="2022" name="Mol. Ecol. Resour.">
        <title>The genomes of chicory, endive, great burdock and yacon provide insights into Asteraceae paleo-polyploidization history and plant inulin production.</title>
        <authorList>
            <person name="Fan W."/>
            <person name="Wang S."/>
            <person name="Wang H."/>
            <person name="Wang A."/>
            <person name="Jiang F."/>
            <person name="Liu H."/>
            <person name="Zhao H."/>
            <person name="Xu D."/>
            <person name="Zhang Y."/>
        </authorList>
    </citation>
    <scope>NUCLEOTIDE SEQUENCE [LARGE SCALE GENOMIC DNA]</scope>
    <source>
        <strain evidence="2">cv. Punajuju</strain>
        <tissue evidence="1">Leaves</tissue>
    </source>
</reference>
<proteinExistence type="predicted"/>
<comment type="caution">
    <text evidence="1">The sequence shown here is derived from an EMBL/GenBank/DDBJ whole genome shotgun (WGS) entry which is preliminary data.</text>
</comment>
<sequence length="141" mass="15812">MPRRNSPANRHELQTSYPFSDDGSFGMKGEGEGEGYNINVLWENGKCGDADYIADLIQWCEHRNLIIASILPTVFESTFWDSSASIIPTVTHENIPVGVVESRHLMESPSVDRTCTGRVFLLHDSGYTIKEHEPDSKVQTQ</sequence>
<gene>
    <name evidence="1" type="ORF">L2E82_25339</name>
</gene>
<organism evidence="1 2">
    <name type="scientific">Cichorium intybus</name>
    <name type="common">Chicory</name>
    <dbReference type="NCBI Taxonomy" id="13427"/>
    <lineage>
        <taxon>Eukaryota</taxon>
        <taxon>Viridiplantae</taxon>
        <taxon>Streptophyta</taxon>
        <taxon>Embryophyta</taxon>
        <taxon>Tracheophyta</taxon>
        <taxon>Spermatophyta</taxon>
        <taxon>Magnoliopsida</taxon>
        <taxon>eudicotyledons</taxon>
        <taxon>Gunneridae</taxon>
        <taxon>Pentapetalae</taxon>
        <taxon>asterids</taxon>
        <taxon>campanulids</taxon>
        <taxon>Asterales</taxon>
        <taxon>Asteraceae</taxon>
        <taxon>Cichorioideae</taxon>
        <taxon>Cichorieae</taxon>
        <taxon>Cichoriinae</taxon>
        <taxon>Cichorium</taxon>
    </lineage>
</organism>
<dbReference type="Proteomes" id="UP001055811">
    <property type="component" value="Linkage Group LG04"/>
</dbReference>
<keyword evidence="2" id="KW-1185">Reference proteome</keyword>
<evidence type="ECO:0000313" key="2">
    <source>
        <dbReference type="Proteomes" id="UP001055811"/>
    </source>
</evidence>
<accession>A0ACB9E3M5</accession>
<dbReference type="EMBL" id="CM042012">
    <property type="protein sequence ID" value="KAI3753290.1"/>
    <property type="molecule type" value="Genomic_DNA"/>
</dbReference>